<proteinExistence type="predicted"/>
<dbReference type="Pfam" id="PF01656">
    <property type="entry name" value="CbiA"/>
    <property type="match status" value="1"/>
</dbReference>
<evidence type="ECO:0000313" key="3">
    <source>
        <dbReference type="Proteomes" id="UP001595823"/>
    </source>
</evidence>
<keyword evidence="2" id="KW-0067">ATP-binding</keyword>
<evidence type="ECO:0000313" key="2">
    <source>
        <dbReference type="EMBL" id="MFC4336423.1"/>
    </source>
</evidence>
<dbReference type="InterPro" id="IPR050625">
    <property type="entry name" value="ParA/MinD_ATPase"/>
</dbReference>
<dbReference type="InterPro" id="IPR027417">
    <property type="entry name" value="P-loop_NTPase"/>
</dbReference>
<dbReference type="SUPFAM" id="SSF52540">
    <property type="entry name" value="P-loop containing nucleoside triphosphate hydrolases"/>
    <property type="match status" value="1"/>
</dbReference>
<keyword evidence="2" id="KW-0547">Nucleotide-binding</keyword>
<dbReference type="RefSeq" id="WP_380622339.1">
    <property type="nucleotide sequence ID" value="NZ_JBHSDK010000019.1"/>
</dbReference>
<dbReference type="InterPro" id="IPR002586">
    <property type="entry name" value="CobQ/CobB/MinD/ParA_Nub-bd_dom"/>
</dbReference>
<dbReference type="PANTHER" id="PTHR43384">
    <property type="entry name" value="SEPTUM SITE-DETERMINING PROTEIN MIND HOMOLOG, CHLOROPLASTIC-RELATED"/>
    <property type="match status" value="1"/>
</dbReference>
<protein>
    <submittedName>
        <fullName evidence="2">ATP-binding protein</fullName>
    </submittedName>
</protein>
<dbReference type="PANTHER" id="PTHR43384:SF15">
    <property type="entry name" value="ATP-BINDING PROTEIN"/>
    <property type="match status" value="1"/>
</dbReference>
<feature type="domain" description="CobQ/CobB/MinD/ParA nucleotide binding" evidence="1">
    <location>
        <begin position="7"/>
        <end position="233"/>
    </location>
</feature>
<dbReference type="Gene3D" id="3.40.50.300">
    <property type="entry name" value="P-loop containing nucleotide triphosphate hydrolases"/>
    <property type="match status" value="1"/>
</dbReference>
<organism evidence="2 3">
    <name type="scientific">Salininema proteolyticum</name>
    <dbReference type="NCBI Taxonomy" id="1607685"/>
    <lineage>
        <taxon>Bacteria</taxon>
        <taxon>Bacillati</taxon>
        <taxon>Actinomycetota</taxon>
        <taxon>Actinomycetes</taxon>
        <taxon>Glycomycetales</taxon>
        <taxon>Glycomycetaceae</taxon>
        <taxon>Salininema</taxon>
    </lineage>
</organism>
<evidence type="ECO:0000259" key="1">
    <source>
        <dbReference type="Pfam" id="PF01656"/>
    </source>
</evidence>
<dbReference type="EMBL" id="JBHSDK010000019">
    <property type="protein sequence ID" value="MFC4336423.1"/>
    <property type="molecule type" value="Genomic_DNA"/>
</dbReference>
<reference evidence="3" key="1">
    <citation type="journal article" date="2019" name="Int. J. Syst. Evol. Microbiol.">
        <title>The Global Catalogue of Microorganisms (GCM) 10K type strain sequencing project: providing services to taxonomists for standard genome sequencing and annotation.</title>
        <authorList>
            <consortium name="The Broad Institute Genomics Platform"/>
            <consortium name="The Broad Institute Genome Sequencing Center for Infectious Disease"/>
            <person name="Wu L."/>
            <person name="Ma J."/>
        </authorList>
    </citation>
    <scope>NUCLEOTIDE SEQUENCE [LARGE SCALE GENOMIC DNA]</scope>
    <source>
        <strain evidence="3">IBRC-M 10908</strain>
    </source>
</reference>
<comment type="caution">
    <text evidence="2">The sequence shown here is derived from an EMBL/GenBank/DDBJ whole genome shotgun (WGS) entry which is preliminary data.</text>
</comment>
<dbReference type="GO" id="GO:0005524">
    <property type="term" value="F:ATP binding"/>
    <property type="evidence" value="ECO:0007669"/>
    <property type="project" value="UniProtKB-KW"/>
</dbReference>
<sequence length="318" mass="34187">MKLAFVGKGGSGKTTLASLFARHAVAEGHRVMAMDADINQHLGAALGLDPADAASHPVLADHLHDLKTHLRGTNPLIPENGAMLKTTPPGPGSRLLTVDDDNPVFSRAFSDVGGVRFAATGGFDTDDLGVSCYHSKVGAVELILNHMIDAPEDFVVVDMVAGAEAFASGMFTRFDRTYLVCEPTLRSVGVFEQYRSYAADYDVRIAVVGNKVEDEADADFLREHVGENLVAVMGRSGYVKAAERGRVGPIADLEPDNLAAVERVRGLALETPKDWTKFTAQAHEFHARAAKSWGDEKTGFDLSTQIVTDYVLGPHLLD</sequence>
<keyword evidence="3" id="KW-1185">Reference proteome</keyword>
<gene>
    <name evidence="2" type="ORF">ACFPET_14565</name>
</gene>
<name>A0ABV8U1A6_9ACTN</name>
<dbReference type="Proteomes" id="UP001595823">
    <property type="component" value="Unassembled WGS sequence"/>
</dbReference>
<accession>A0ABV8U1A6</accession>